<dbReference type="SUPFAM" id="SSF102114">
    <property type="entry name" value="Radical SAM enzymes"/>
    <property type="match status" value="1"/>
</dbReference>
<comment type="similarity">
    <text evidence="6">Belongs to the radical SAM superfamily. Anaerobic sulfatase-maturating enzyme family.</text>
</comment>
<keyword evidence="5" id="KW-0411">Iron-sulfur</keyword>
<evidence type="ECO:0000313" key="7">
    <source>
        <dbReference type="EMBL" id="AXX63762.1"/>
    </source>
</evidence>
<dbReference type="AlphaFoldDB" id="A0AAN1UFR6"/>
<dbReference type="InterPro" id="IPR007197">
    <property type="entry name" value="rSAM"/>
</dbReference>
<evidence type="ECO:0000256" key="4">
    <source>
        <dbReference type="ARBA" id="ARBA00023004"/>
    </source>
</evidence>
<dbReference type="PANTHER" id="PTHR43273:SF3">
    <property type="entry name" value="ANAEROBIC SULFATASE-MATURATING ENZYME HOMOLOG ASLB-RELATED"/>
    <property type="match status" value="1"/>
</dbReference>
<keyword evidence="2" id="KW-0949">S-adenosyl-L-methionine</keyword>
<comment type="cofactor">
    <cofactor evidence="1">
        <name>[4Fe-4S] cluster</name>
        <dbReference type="ChEBI" id="CHEBI:49883"/>
    </cofactor>
</comment>
<dbReference type="GO" id="GO:0016491">
    <property type="term" value="F:oxidoreductase activity"/>
    <property type="evidence" value="ECO:0007669"/>
    <property type="project" value="InterPro"/>
</dbReference>
<name>A0AAN1UFR6_VIBVL</name>
<dbReference type="GO" id="GO:0046872">
    <property type="term" value="F:metal ion binding"/>
    <property type="evidence" value="ECO:0007669"/>
    <property type="project" value="UniProtKB-KW"/>
</dbReference>
<dbReference type="Gene3D" id="3.20.20.70">
    <property type="entry name" value="Aldolase class I"/>
    <property type="match status" value="1"/>
</dbReference>
<keyword evidence="4" id="KW-0408">Iron</keyword>
<dbReference type="SFLD" id="SFLDG01067">
    <property type="entry name" value="SPASM/twitch_domain_containing"/>
    <property type="match status" value="1"/>
</dbReference>
<dbReference type="SFLD" id="SFLDS00029">
    <property type="entry name" value="Radical_SAM"/>
    <property type="match status" value="1"/>
</dbReference>
<dbReference type="InterPro" id="IPR058240">
    <property type="entry name" value="rSAM_sf"/>
</dbReference>
<evidence type="ECO:0000256" key="1">
    <source>
        <dbReference type="ARBA" id="ARBA00001966"/>
    </source>
</evidence>
<dbReference type="CDD" id="cd01335">
    <property type="entry name" value="Radical_SAM"/>
    <property type="match status" value="1"/>
</dbReference>
<evidence type="ECO:0000256" key="3">
    <source>
        <dbReference type="ARBA" id="ARBA00022723"/>
    </source>
</evidence>
<evidence type="ECO:0000256" key="5">
    <source>
        <dbReference type="ARBA" id="ARBA00023014"/>
    </source>
</evidence>
<evidence type="ECO:0000256" key="2">
    <source>
        <dbReference type="ARBA" id="ARBA00022691"/>
    </source>
</evidence>
<evidence type="ECO:0000256" key="6">
    <source>
        <dbReference type="ARBA" id="ARBA00023601"/>
    </source>
</evidence>
<protein>
    <submittedName>
        <fullName evidence="7">Arylsulfatase regulatory protein</fullName>
    </submittedName>
</protein>
<evidence type="ECO:0000313" key="8">
    <source>
        <dbReference type="Proteomes" id="UP000263418"/>
    </source>
</evidence>
<dbReference type="GO" id="GO:0051536">
    <property type="term" value="F:iron-sulfur cluster binding"/>
    <property type="evidence" value="ECO:0007669"/>
    <property type="project" value="UniProtKB-KW"/>
</dbReference>
<dbReference type="InterPro" id="IPR023885">
    <property type="entry name" value="4Fe4S-binding_SPASM_dom"/>
</dbReference>
<dbReference type="Proteomes" id="UP000263418">
    <property type="component" value="Chromosome 3"/>
</dbReference>
<dbReference type="RefSeq" id="WP_020331548.1">
    <property type="nucleotide sequence ID" value="NZ_CP015514.1"/>
</dbReference>
<dbReference type="InterPro" id="IPR023867">
    <property type="entry name" value="Sulphatase_maturase_rSAM"/>
</dbReference>
<sequence length="400" mass="45979">MINTIIAKPTKDCNADCAYCSSPPDMDGHWTFERFKTIFDLISPKLAESAVWIWHGGEPMLLGDKFYIQCWDYVKEYNAKENKNIKFSMQSNILLYSKKWKPVFRDVMKGSVSTSFDPDMTYRTLKGSTEKYAEQFYKKLDAVLNDGFNPMVVSTYSEESAHLGMELYEKSLNSENQFHLRFNYRYPAGRANNDGNGLIHPQTYGKMLIELYDRWLKDTPSFSITPLDQMLDLTVGGDNQRCPWIRGCNGKFLGIEPNGDLYNCADFADLKDEKFKFGNVFSTTVKNNVNFDIKVRKSDFADKIFRSPASRSHARRVSKLPMDCKTCRHFHECQGGCMRDAELYNRGLGGKFFYCESWMMVFDRIKESVLSGEADGILVRLGYDPEHSKNVVSNKVGQIL</sequence>
<organism evidence="7 8">
    <name type="scientific">Vibrio vulnificus</name>
    <dbReference type="NCBI Taxonomy" id="672"/>
    <lineage>
        <taxon>Bacteria</taxon>
        <taxon>Pseudomonadati</taxon>
        <taxon>Pseudomonadota</taxon>
        <taxon>Gammaproteobacteria</taxon>
        <taxon>Vibrionales</taxon>
        <taxon>Vibrionaceae</taxon>
        <taxon>Vibrio</taxon>
    </lineage>
</organism>
<dbReference type="PANTHER" id="PTHR43273">
    <property type="entry name" value="ANAEROBIC SULFATASE-MATURATING ENZYME HOMOLOG ASLB-RELATED"/>
    <property type="match status" value="1"/>
</dbReference>
<gene>
    <name evidence="7" type="ORF">FORC53_5423</name>
</gene>
<accession>A0AAN1UFR6</accession>
<dbReference type="InterPro" id="IPR013785">
    <property type="entry name" value="Aldolase_TIM"/>
</dbReference>
<dbReference type="EMBL" id="CP019292">
    <property type="protein sequence ID" value="AXX63762.1"/>
    <property type="molecule type" value="Genomic_DNA"/>
</dbReference>
<reference evidence="7 8" key="1">
    <citation type="submission" date="2017-03" db="EMBL/GenBank/DDBJ databases">
        <title>Complete Genome Sequence of Vibrio vulnificus FORC_053.</title>
        <authorList>
            <consortium name="Food-borne Pathogen Omics Research Center"/>
            <person name="Chung H.Y."/>
            <person name="Na E.J."/>
            <person name="Song J.S."/>
            <person name="Kim H."/>
            <person name="Lee J.-H."/>
            <person name="Ryu S."/>
            <person name="Choi S.H."/>
        </authorList>
    </citation>
    <scope>NUCLEOTIDE SEQUENCE [LARGE SCALE GENOMIC DNA]</scope>
    <source>
        <strain evidence="7 8">FORC_053</strain>
    </source>
</reference>
<keyword evidence="3" id="KW-0479">Metal-binding</keyword>
<proteinExistence type="inferred from homology"/>
<dbReference type="NCBIfam" id="TIGR04085">
    <property type="entry name" value="rSAM_more_4Fe4S"/>
    <property type="match status" value="1"/>
</dbReference>